<gene>
    <name evidence="3" type="ORF">ABQ292_26555</name>
</gene>
<dbReference type="InterPro" id="IPR036388">
    <property type="entry name" value="WH-like_DNA-bd_sf"/>
</dbReference>
<reference evidence="3 4" key="1">
    <citation type="submission" date="2024-06" db="EMBL/GenBank/DDBJ databases">
        <title>Draft genome sequence of Geodermatophilus badlandi, a novel member of the Geodermatophilaceae isolated from badland sedimentary rocks in the Red desert, Wyoming, USA.</title>
        <authorList>
            <person name="Ben Tekaya S."/>
            <person name="Nouioui I."/>
            <person name="Flores G.M."/>
            <person name="Shaal M.N."/>
            <person name="Bredoire F."/>
            <person name="Basile F."/>
            <person name="Van Diepen L."/>
            <person name="Ward N.L."/>
        </authorList>
    </citation>
    <scope>NUCLEOTIDE SEQUENCE [LARGE SCALE GENOMIC DNA]</scope>
    <source>
        <strain evidence="3 4">WL48A</strain>
    </source>
</reference>
<dbReference type="Pfam" id="PF01710">
    <property type="entry name" value="HTH_Tnp_IS630"/>
    <property type="match status" value="1"/>
</dbReference>
<accession>A0ABV3XQ95</accession>
<dbReference type="Gene3D" id="1.10.10.10">
    <property type="entry name" value="Winged helix-like DNA-binding domain superfamily/Winged helix DNA-binding domain"/>
    <property type="match status" value="1"/>
</dbReference>
<evidence type="ECO:0000313" key="4">
    <source>
        <dbReference type="Proteomes" id="UP001560045"/>
    </source>
</evidence>
<evidence type="ECO:0000256" key="1">
    <source>
        <dbReference type="SAM" id="MobiDB-lite"/>
    </source>
</evidence>
<evidence type="ECO:0000259" key="2">
    <source>
        <dbReference type="Pfam" id="PF01710"/>
    </source>
</evidence>
<feature type="region of interest" description="Disordered" evidence="1">
    <location>
        <begin position="113"/>
        <end position="135"/>
    </location>
</feature>
<dbReference type="RefSeq" id="WP_369210697.1">
    <property type="nucleotide sequence ID" value="NZ_JBFNXQ010000218.1"/>
</dbReference>
<protein>
    <submittedName>
        <fullName evidence="3">Transposase</fullName>
    </submittedName>
</protein>
<feature type="domain" description="Transposase Synechocystis PCC 6803" evidence="2">
    <location>
        <begin position="3"/>
        <end position="48"/>
    </location>
</feature>
<dbReference type="EMBL" id="JBFNXQ010000218">
    <property type="protein sequence ID" value="MEX5721910.1"/>
    <property type="molecule type" value="Genomic_DNA"/>
</dbReference>
<name>A0ABV3XQ95_9ACTN</name>
<organism evidence="3 4">
    <name type="scientific">Geodermatophilus maliterrae</name>
    <dbReference type="NCBI Taxonomy" id="3162531"/>
    <lineage>
        <taxon>Bacteria</taxon>
        <taxon>Bacillati</taxon>
        <taxon>Actinomycetota</taxon>
        <taxon>Actinomycetes</taxon>
        <taxon>Geodermatophilales</taxon>
        <taxon>Geodermatophilaceae</taxon>
        <taxon>Geodermatophilus</taxon>
    </lineage>
</organism>
<dbReference type="InterPro" id="IPR002622">
    <property type="entry name" value="Transposase_14"/>
</dbReference>
<comment type="caution">
    <text evidence="3">The sequence shown here is derived from an EMBL/GenBank/DDBJ whole genome shotgun (WGS) entry which is preliminary data.</text>
</comment>
<dbReference type="SUPFAM" id="SSF46689">
    <property type="entry name" value="Homeodomain-like"/>
    <property type="match status" value="1"/>
</dbReference>
<keyword evidence="4" id="KW-1185">Reference proteome</keyword>
<sequence>MRAYSMDLRERVVAAVDGGMSQEQAAVTFGMSVNTVGRYLARRRTTGSLAPAVQRHGPRPEKKMRLHAWLPARLQQAADATLAEHAAALTAEQGVVVSLATMSRAIATLPADEPGQAVTARGRRRRPGRPLKSKV</sequence>
<proteinExistence type="predicted"/>
<dbReference type="InterPro" id="IPR009057">
    <property type="entry name" value="Homeodomain-like_sf"/>
</dbReference>
<dbReference type="Proteomes" id="UP001560045">
    <property type="component" value="Unassembled WGS sequence"/>
</dbReference>
<evidence type="ECO:0000313" key="3">
    <source>
        <dbReference type="EMBL" id="MEX5721910.1"/>
    </source>
</evidence>
<feature type="compositionally biased region" description="Basic residues" evidence="1">
    <location>
        <begin position="121"/>
        <end position="135"/>
    </location>
</feature>